<dbReference type="RefSeq" id="WP_062300479.1">
    <property type="nucleotide sequence ID" value="NZ_LRPB01000006.1"/>
</dbReference>
<reference evidence="1 2" key="1">
    <citation type="submission" date="2016-01" db="EMBL/GenBank/DDBJ databases">
        <title>Genome sequencing of Roseivirga seohaensis SW-152.</title>
        <authorList>
            <person name="Selvaratnam C."/>
            <person name="Thevarajoo S."/>
            <person name="Goh K.M."/>
            <person name="Ee R."/>
            <person name="Chan K.-G."/>
            <person name="Chong C.S."/>
        </authorList>
    </citation>
    <scope>NUCLEOTIDE SEQUENCE [LARGE SCALE GENOMIC DNA]</scope>
    <source>
        <strain evidence="1 2">SW-152</strain>
    </source>
</reference>
<dbReference type="Pfam" id="PF17170">
    <property type="entry name" value="DUF5128"/>
    <property type="match status" value="1"/>
</dbReference>
<dbReference type="PROSITE" id="PS51257">
    <property type="entry name" value="PROKAR_LIPOPROTEIN"/>
    <property type="match status" value="1"/>
</dbReference>
<protein>
    <recommendedName>
        <fullName evidence="3">6-bladed beta-propeller</fullName>
    </recommendedName>
</protein>
<evidence type="ECO:0000313" key="1">
    <source>
        <dbReference type="EMBL" id="KYG85035.1"/>
    </source>
</evidence>
<sequence>MKQFILFFITLLVAFSCSKNVSEKESEAVVVTDDFKSYQLDRDLPTERFADLIESVELVRMEETDNSLLSYIYDVHQSKDQLVFTSGRESDVFVFDLEGNFVRKINRKGEGPEEYLNITDLWLEGDTLAIYSRNQSSVKRYSLEGDFIRSEKLPASPGHLYTYNHGYAMEMNYRPINDTSYYRYATLDKDLKLVDMYQPVDKHIPAGLTLGTNSITPYKDGVTLHRIMSDTVYYLNDKGFAPLVHLEFGKDWYWNEGKDVTPDFVQVIQETEKVWTATAHIGDRLIWVFTYSGFSEGIVVPSFLIDRATGAVHNVDMRKADKSNNVAIPIGWDSEQMIFTIQSPNVASFLSELKEDQIKFRQGTTLEKIESSENQVLMWVKFKE</sequence>
<dbReference type="SUPFAM" id="SSF101898">
    <property type="entry name" value="NHL repeat"/>
    <property type="match status" value="1"/>
</dbReference>
<dbReference type="EMBL" id="LRPB01000006">
    <property type="protein sequence ID" value="KYG85035.1"/>
    <property type="molecule type" value="Genomic_DNA"/>
</dbReference>
<dbReference type="Proteomes" id="UP000075663">
    <property type="component" value="Unassembled WGS sequence"/>
</dbReference>
<dbReference type="STRING" id="1914963.AWW67_17495"/>
<evidence type="ECO:0008006" key="3">
    <source>
        <dbReference type="Google" id="ProtNLM"/>
    </source>
</evidence>
<comment type="caution">
    <text evidence="1">The sequence shown here is derived from an EMBL/GenBank/DDBJ whole genome shotgun (WGS) entry which is preliminary data.</text>
</comment>
<proteinExistence type="predicted"/>
<accession>A0A150Y2I0</accession>
<organism evidence="1 2">
    <name type="scientific">Roseivirga seohaensis</name>
    <dbReference type="NCBI Taxonomy" id="1914963"/>
    <lineage>
        <taxon>Bacteria</taxon>
        <taxon>Pseudomonadati</taxon>
        <taxon>Bacteroidota</taxon>
        <taxon>Cytophagia</taxon>
        <taxon>Cytophagales</taxon>
        <taxon>Roseivirgaceae</taxon>
        <taxon>Roseivirga</taxon>
    </lineage>
</organism>
<dbReference type="AlphaFoldDB" id="A0A150Y2I0"/>
<gene>
    <name evidence="1" type="ORF">AWW67_17495</name>
</gene>
<evidence type="ECO:0000313" key="2">
    <source>
        <dbReference type="Proteomes" id="UP000075663"/>
    </source>
</evidence>
<name>A0A150Y2I0_9BACT</name>